<protein>
    <submittedName>
        <fullName evidence="1">Uncharacterized protein</fullName>
    </submittedName>
</protein>
<gene>
    <name evidence="1" type="ORF">KL86APRO_10136</name>
</gene>
<proteinExistence type="predicted"/>
<reference evidence="1" key="1">
    <citation type="submission" date="2016-04" db="EMBL/GenBank/DDBJ databases">
        <authorList>
            <person name="Evans L.H."/>
            <person name="Alamgir A."/>
            <person name="Owens N."/>
            <person name="Weber N.D."/>
            <person name="Virtaneva K."/>
            <person name="Barbian K."/>
            <person name="Babar A."/>
            <person name="Rosenke K."/>
        </authorList>
    </citation>
    <scope>NUCLEOTIDE SEQUENCE</scope>
    <source>
        <strain evidence="1">86</strain>
    </source>
</reference>
<name>A0A212IWH6_9PROT</name>
<organism evidence="1">
    <name type="scientific">uncultured Alphaproteobacteria bacterium</name>
    <dbReference type="NCBI Taxonomy" id="91750"/>
    <lineage>
        <taxon>Bacteria</taxon>
        <taxon>Pseudomonadati</taxon>
        <taxon>Pseudomonadota</taxon>
        <taxon>Alphaproteobacteria</taxon>
        <taxon>environmental samples</taxon>
    </lineage>
</organism>
<accession>A0A212IWH6</accession>
<evidence type="ECO:0000313" key="1">
    <source>
        <dbReference type="EMBL" id="SBV91520.1"/>
    </source>
</evidence>
<dbReference type="EMBL" id="FLUO01000001">
    <property type="protein sequence ID" value="SBV91520.1"/>
    <property type="molecule type" value="Genomic_DNA"/>
</dbReference>
<sequence>MNAVNACCSETGGLPGVHCPLKAPNALLADFIQFYARSAARRGIAVDVEVMRGVAREFLRTHPLDSFAFAECRRLLGEAEGRSLPPLDRILVEPLRPLLPRFGGTPGTPEATRHPMLSRRVIPGLLSALAAVLGQERMERLRRRAESLAEIHLSPERGEADWAALAHDPECAAIQEDAGLALVRHFGDFDRRLAWLMAIVDAHAPPAPNAAERDWTFGERQALALLLAATRPLRAARDAPGPDTLALHCDAATMVAVDHFFATLDARARAQALAV</sequence>
<dbReference type="AlphaFoldDB" id="A0A212IWH6"/>